<dbReference type="InterPro" id="IPR005303">
    <property type="entry name" value="MOCOS_middle"/>
</dbReference>
<gene>
    <name evidence="2" type="ORF">EJ08DRAFT_700140</name>
</gene>
<protein>
    <submittedName>
        <fullName evidence="2">MOSC domain-containing protein</fullName>
    </submittedName>
</protein>
<dbReference type="InterPro" id="IPR011037">
    <property type="entry name" value="Pyrv_Knase-like_insert_dom_sf"/>
</dbReference>
<keyword evidence="3" id="KW-1185">Reference proteome</keyword>
<evidence type="ECO:0000313" key="2">
    <source>
        <dbReference type="EMBL" id="KAF2426227.1"/>
    </source>
</evidence>
<evidence type="ECO:0000313" key="3">
    <source>
        <dbReference type="Proteomes" id="UP000800235"/>
    </source>
</evidence>
<dbReference type="GO" id="GO:0003824">
    <property type="term" value="F:catalytic activity"/>
    <property type="evidence" value="ECO:0007669"/>
    <property type="project" value="InterPro"/>
</dbReference>
<dbReference type="Pfam" id="PF03473">
    <property type="entry name" value="MOSC"/>
    <property type="match status" value="1"/>
</dbReference>
<comment type="caution">
    <text evidence="2">The sequence shown here is derived from an EMBL/GenBank/DDBJ whole genome shotgun (WGS) entry which is preliminary data.</text>
</comment>
<dbReference type="OrthoDB" id="17255at2759"/>
<dbReference type="SUPFAM" id="SSF141673">
    <property type="entry name" value="MOSC N-terminal domain-like"/>
    <property type="match status" value="1"/>
</dbReference>
<dbReference type="Proteomes" id="UP000800235">
    <property type="component" value="Unassembled WGS sequence"/>
</dbReference>
<dbReference type="AlphaFoldDB" id="A0A9P4NLQ3"/>
<dbReference type="PANTHER" id="PTHR14237">
    <property type="entry name" value="MOLYBDOPTERIN COFACTOR SULFURASE MOSC"/>
    <property type="match status" value="1"/>
</dbReference>
<sequence>MKITQLYTYPIKSLRPTCIDKAVVTKNGFLYDRRFMLAKVLTDDADSDATKKYKNMVISAFPQMSLFHTDIKFPGDGEEGMITITFQPPSGVRKVIEIPLEPDTSSLAPFDIDLYGSTTEAHVMDARYAQWFFECFGFSVVLVYLGQNLRPVLFSSLSNAQPPQSSWLSSITSIIPSIGAAEPKKEEITFADCAPYLVVTQESCDDISARLLTAETMDITKYRPNIVLSGADEPWEEDYWAEIKVGSTDDYITLSLQKNCVRCVSINVDYSTGDFGTGESGKALKLMSKDRRVDASKGKSKYSPVFGRYGFLTPSGQGREIGVGDEVVVTKRNKERTAFDWPGL</sequence>
<dbReference type="Pfam" id="PF03476">
    <property type="entry name" value="MOSC_N"/>
    <property type="match status" value="1"/>
</dbReference>
<organism evidence="2 3">
    <name type="scientific">Tothia fuscella</name>
    <dbReference type="NCBI Taxonomy" id="1048955"/>
    <lineage>
        <taxon>Eukaryota</taxon>
        <taxon>Fungi</taxon>
        <taxon>Dikarya</taxon>
        <taxon>Ascomycota</taxon>
        <taxon>Pezizomycotina</taxon>
        <taxon>Dothideomycetes</taxon>
        <taxon>Pleosporomycetidae</taxon>
        <taxon>Venturiales</taxon>
        <taxon>Cylindrosympodiaceae</taxon>
        <taxon>Tothia</taxon>
    </lineage>
</organism>
<dbReference type="InterPro" id="IPR005302">
    <property type="entry name" value="MoCF_Sase_C"/>
</dbReference>
<accession>A0A9P4NLQ3</accession>
<dbReference type="PROSITE" id="PS51340">
    <property type="entry name" value="MOSC"/>
    <property type="match status" value="1"/>
</dbReference>
<dbReference type="EMBL" id="MU007066">
    <property type="protein sequence ID" value="KAF2426227.1"/>
    <property type="molecule type" value="Genomic_DNA"/>
</dbReference>
<name>A0A9P4NLQ3_9PEZI</name>
<evidence type="ECO:0000259" key="1">
    <source>
        <dbReference type="PROSITE" id="PS51340"/>
    </source>
</evidence>
<feature type="domain" description="MOSC" evidence="1">
    <location>
        <begin position="166"/>
        <end position="330"/>
    </location>
</feature>
<proteinExistence type="predicted"/>
<dbReference type="PANTHER" id="PTHR14237:SF34">
    <property type="entry name" value="MOSC DOMAIN PROTEIN (AFU_ORTHOLOGUE AFUA_2G07820)"/>
    <property type="match status" value="1"/>
</dbReference>
<reference evidence="2" key="1">
    <citation type="journal article" date="2020" name="Stud. Mycol.">
        <title>101 Dothideomycetes genomes: a test case for predicting lifestyles and emergence of pathogens.</title>
        <authorList>
            <person name="Haridas S."/>
            <person name="Albert R."/>
            <person name="Binder M."/>
            <person name="Bloem J."/>
            <person name="Labutti K."/>
            <person name="Salamov A."/>
            <person name="Andreopoulos B."/>
            <person name="Baker S."/>
            <person name="Barry K."/>
            <person name="Bills G."/>
            <person name="Bluhm B."/>
            <person name="Cannon C."/>
            <person name="Castanera R."/>
            <person name="Culley D."/>
            <person name="Daum C."/>
            <person name="Ezra D."/>
            <person name="Gonzalez J."/>
            <person name="Henrissat B."/>
            <person name="Kuo A."/>
            <person name="Liang C."/>
            <person name="Lipzen A."/>
            <person name="Lutzoni F."/>
            <person name="Magnuson J."/>
            <person name="Mondo S."/>
            <person name="Nolan M."/>
            <person name="Ohm R."/>
            <person name="Pangilinan J."/>
            <person name="Park H.-J."/>
            <person name="Ramirez L."/>
            <person name="Alfaro M."/>
            <person name="Sun H."/>
            <person name="Tritt A."/>
            <person name="Yoshinaga Y."/>
            <person name="Zwiers L.-H."/>
            <person name="Turgeon B."/>
            <person name="Goodwin S."/>
            <person name="Spatafora J."/>
            <person name="Crous P."/>
            <person name="Grigoriev I."/>
        </authorList>
    </citation>
    <scope>NUCLEOTIDE SEQUENCE</scope>
    <source>
        <strain evidence="2">CBS 130266</strain>
    </source>
</reference>
<dbReference type="SUPFAM" id="SSF50800">
    <property type="entry name" value="PK beta-barrel domain-like"/>
    <property type="match status" value="1"/>
</dbReference>
<dbReference type="GO" id="GO:0030151">
    <property type="term" value="F:molybdenum ion binding"/>
    <property type="evidence" value="ECO:0007669"/>
    <property type="project" value="InterPro"/>
</dbReference>
<dbReference type="GO" id="GO:0030170">
    <property type="term" value="F:pyridoxal phosphate binding"/>
    <property type="evidence" value="ECO:0007669"/>
    <property type="project" value="InterPro"/>
</dbReference>